<evidence type="ECO:0000313" key="3">
    <source>
        <dbReference type="Proteomes" id="UP001459277"/>
    </source>
</evidence>
<accession>A0AAW2BVB6</accession>
<comment type="caution">
    <text evidence="2">The sequence shown here is derived from an EMBL/GenBank/DDBJ whole genome shotgun (WGS) entry which is preliminary data.</text>
</comment>
<name>A0AAW2BVB6_9ROSI</name>
<gene>
    <name evidence="2" type="ORF">SO802_029436</name>
</gene>
<proteinExistence type="predicted"/>
<dbReference type="Pfam" id="PF26130">
    <property type="entry name" value="PB1-like"/>
    <property type="match status" value="1"/>
</dbReference>
<evidence type="ECO:0000259" key="1">
    <source>
        <dbReference type="Pfam" id="PF26130"/>
    </source>
</evidence>
<sequence length="102" mass="11691">MDDIDLKFKVHYGHTFLWNPNLQYFGGKVEIVYDKDPDRLNYFEVEEPHGAVAAIEKEFDWLNESFEGEGFDDDDAFGVLSPPYSVPPELNTVPLDPNNDPP</sequence>
<feature type="domain" description="PB1-like" evidence="1">
    <location>
        <begin position="5"/>
        <end position="49"/>
    </location>
</feature>
<dbReference type="Proteomes" id="UP001459277">
    <property type="component" value="Unassembled WGS sequence"/>
</dbReference>
<keyword evidence="3" id="KW-1185">Reference proteome</keyword>
<dbReference type="AlphaFoldDB" id="A0AAW2BVB6"/>
<protein>
    <recommendedName>
        <fullName evidence="1">PB1-like domain-containing protein</fullName>
    </recommendedName>
</protein>
<evidence type="ECO:0000313" key="2">
    <source>
        <dbReference type="EMBL" id="KAK9989197.1"/>
    </source>
</evidence>
<reference evidence="2 3" key="1">
    <citation type="submission" date="2024-01" db="EMBL/GenBank/DDBJ databases">
        <title>A telomere-to-telomere, gap-free genome of sweet tea (Lithocarpus litseifolius).</title>
        <authorList>
            <person name="Zhou J."/>
        </authorList>
    </citation>
    <scope>NUCLEOTIDE SEQUENCE [LARGE SCALE GENOMIC DNA]</scope>
    <source>
        <strain evidence="2">Zhou-2022a</strain>
        <tissue evidence="2">Leaf</tissue>
    </source>
</reference>
<dbReference type="InterPro" id="IPR058594">
    <property type="entry name" value="PB1-like_dom_pln"/>
</dbReference>
<dbReference type="EMBL" id="JAZDWU010000010">
    <property type="protein sequence ID" value="KAK9989197.1"/>
    <property type="molecule type" value="Genomic_DNA"/>
</dbReference>
<organism evidence="2 3">
    <name type="scientific">Lithocarpus litseifolius</name>
    <dbReference type="NCBI Taxonomy" id="425828"/>
    <lineage>
        <taxon>Eukaryota</taxon>
        <taxon>Viridiplantae</taxon>
        <taxon>Streptophyta</taxon>
        <taxon>Embryophyta</taxon>
        <taxon>Tracheophyta</taxon>
        <taxon>Spermatophyta</taxon>
        <taxon>Magnoliopsida</taxon>
        <taxon>eudicotyledons</taxon>
        <taxon>Gunneridae</taxon>
        <taxon>Pentapetalae</taxon>
        <taxon>rosids</taxon>
        <taxon>fabids</taxon>
        <taxon>Fagales</taxon>
        <taxon>Fagaceae</taxon>
        <taxon>Lithocarpus</taxon>
    </lineage>
</organism>